<evidence type="ECO:0000256" key="6">
    <source>
        <dbReference type="ARBA" id="ARBA00039970"/>
    </source>
</evidence>
<feature type="domain" description="PhoH-like protein" evidence="7">
    <location>
        <begin position="118"/>
        <end position="320"/>
    </location>
</feature>
<sequence length="326" mass="36460">MSRLSPKTMQEVTLSYANARQVSQLYANDTRNLAEAERVLGVEIVSREEWIRLSAEEPTAIQEAQELFSLLEAARNQGIRLRSSDFHHTLRCVHEGRAAELRDIYTNPLVIKLKRQSIVPKTLSQKRYLETIRRNPISFGIGPAGTGKTYLAMAVALKELMDGAVERIILTRPAVEAGEALGFLPGELQEKILPYLTPLYDAMNDMVGKDTTNQLVERGIVEIAPLAYMRGRTLANAFVILDEAQNTTHEQMMMFLTRLGDGSRMVITGDITQIDLPRAKQSGLKEASRILNHIDGVSLFHFDGDDVVRHPLVQKIINAYAEHTPA</sequence>
<dbReference type="RefSeq" id="WP_013042874.1">
    <property type="nucleotide sequence ID" value="NC_014008.1"/>
</dbReference>
<keyword evidence="4" id="KW-0547">Nucleotide-binding</keyword>
<dbReference type="AlphaFoldDB" id="D5EHW1"/>
<dbReference type="EMBL" id="CP001998">
    <property type="protein sequence ID" value="ADE54152.1"/>
    <property type="molecule type" value="Genomic_DNA"/>
</dbReference>
<dbReference type="GO" id="GO:0005524">
    <property type="term" value="F:ATP binding"/>
    <property type="evidence" value="ECO:0007669"/>
    <property type="project" value="UniProtKB-KW"/>
</dbReference>
<dbReference type="InterPro" id="IPR027417">
    <property type="entry name" value="P-loop_NTPase"/>
</dbReference>
<dbReference type="PANTHER" id="PTHR30473:SF1">
    <property type="entry name" value="PHOH-LIKE PROTEIN"/>
    <property type="match status" value="1"/>
</dbReference>
<evidence type="ECO:0000256" key="4">
    <source>
        <dbReference type="ARBA" id="ARBA00022741"/>
    </source>
</evidence>
<name>D5EHW1_CORAD</name>
<evidence type="ECO:0000256" key="1">
    <source>
        <dbReference type="ARBA" id="ARBA00004496"/>
    </source>
</evidence>
<comment type="similarity">
    <text evidence="2">Belongs to the PhoH family.</text>
</comment>
<reference evidence="8 9" key="1">
    <citation type="journal article" date="2010" name="Stand. Genomic Sci.">
        <title>Complete genome sequence of Coraliomargarita akajimensis type strain (04OKA010-24).</title>
        <authorList>
            <person name="Mavromatis K."/>
            <person name="Abt B."/>
            <person name="Brambilla E."/>
            <person name="Lapidus A."/>
            <person name="Copeland A."/>
            <person name="Deshpande S."/>
            <person name="Nolan M."/>
            <person name="Lucas S."/>
            <person name="Tice H."/>
            <person name="Cheng J.F."/>
            <person name="Han C."/>
            <person name="Detter J.C."/>
            <person name="Woyke T."/>
            <person name="Goodwin L."/>
            <person name="Pitluck S."/>
            <person name="Held B."/>
            <person name="Brettin T."/>
            <person name="Tapia R."/>
            <person name="Ivanova N."/>
            <person name="Mikhailova N."/>
            <person name="Pati A."/>
            <person name="Liolios K."/>
            <person name="Chen A."/>
            <person name="Palaniappan K."/>
            <person name="Land M."/>
            <person name="Hauser L."/>
            <person name="Chang Y.J."/>
            <person name="Jeffries C.D."/>
            <person name="Rohde M."/>
            <person name="Goker M."/>
            <person name="Bristow J."/>
            <person name="Eisen J.A."/>
            <person name="Markowitz V."/>
            <person name="Hugenholtz P."/>
            <person name="Klenk H.P."/>
            <person name="Kyrpides N.C."/>
        </authorList>
    </citation>
    <scope>NUCLEOTIDE SEQUENCE [LARGE SCALE GENOMIC DNA]</scope>
    <source>
        <strain evidence="9">DSM 45221 / IAM 15411 / JCM 23193 / KCTC 12865</strain>
    </source>
</reference>
<dbReference type="InterPro" id="IPR003714">
    <property type="entry name" value="PhoH"/>
</dbReference>
<dbReference type="HOGENOM" id="CLU_051654_0_0_0"/>
<dbReference type="InterPro" id="IPR051451">
    <property type="entry name" value="PhoH2-like"/>
</dbReference>
<dbReference type="Gene3D" id="3.40.50.300">
    <property type="entry name" value="P-loop containing nucleotide triphosphate hydrolases"/>
    <property type="match status" value="1"/>
</dbReference>
<accession>D5EHW1</accession>
<dbReference type="Pfam" id="PF02562">
    <property type="entry name" value="PhoH"/>
    <property type="match status" value="1"/>
</dbReference>
<evidence type="ECO:0000256" key="5">
    <source>
        <dbReference type="ARBA" id="ARBA00022840"/>
    </source>
</evidence>
<keyword evidence="9" id="KW-1185">Reference proteome</keyword>
<dbReference type="PANTHER" id="PTHR30473">
    <property type="entry name" value="PROTEIN PHOH"/>
    <property type="match status" value="1"/>
</dbReference>
<dbReference type="STRING" id="583355.Caka_1131"/>
<dbReference type="FunFam" id="3.40.50.300:FF:000013">
    <property type="entry name" value="PhoH family ATPase"/>
    <property type="match status" value="1"/>
</dbReference>
<proteinExistence type="inferred from homology"/>
<organism evidence="8 9">
    <name type="scientific">Coraliomargarita akajimensis (strain DSM 45221 / IAM 15411 / JCM 23193 / KCTC 12865 / 04OKA010-24)</name>
    <dbReference type="NCBI Taxonomy" id="583355"/>
    <lineage>
        <taxon>Bacteria</taxon>
        <taxon>Pseudomonadati</taxon>
        <taxon>Verrucomicrobiota</taxon>
        <taxon>Opitutia</taxon>
        <taxon>Puniceicoccales</taxon>
        <taxon>Coraliomargaritaceae</taxon>
        <taxon>Coraliomargarita</taxon>
    </lineage>
</organism>
<keyword evidence="5" id="KW-0067">ATP-binding</keyword>
<dbReference type="eggNOG" id="COG1702">
    <property type="taxonomic scope" value="Bacteria"/>
</dbReference>
<evidence type="ECO:0000259" key="7">
    <source>
        <dbReference type="Pfam" id="PF02562"/>
    </source>
</evidence>
<gene>
    <name evidence="8" type="ordered locus">Caka_1131</name>
</gene>
<dbReference type="KEGG" id="caa:Caka_1131"/>
<dbReference type="SUPFAM" id="SSF52540">
    <property type="entry name" value="P-loop containing nucleoside triphosphate hydrolases"/>
    <property type="match status" value="1"/>
</dbReference>
<dbReference type="GO" id="GO:0005829">
    <property type="term" value="C:cytosol"/>
    <property type="evidence" value="ECO:0007669"/>
    <property type="project" value="TreeGrafter"/>
</dbReference>
<keyword evidence="3" id="KW-0963">Cytoplasm</keyword>
<evidence type="ECO:0000256" key="2">
    <source>
        <dbReference type="ARBA" id="ARBA00010393"/>
    </source>
</evidence>
<comment type="subcellular location">
    <subcellularLocation>
        <location evidence="1">Cytoplasm</location>
    </subcellularLocation>
</comment>
<evidence type="ECO:0000313" key="8">
    <source>
        <dbReference type="EMBL" id="ADE54152.1"/>
    </source>
</evidence>
<dbReference type="Proteomes" id="UP000000925">
    <property type="component" value="Chromosome"/>
</dbReference>
<evidence type="ECO:0000256" key="3">
    <source>
        <dbReference type="ARBA" id="ARBA00022490"/>
    </source>
</evidence>
<protein>
    <recommendedName>
        <fullName evidence="6">PhoH-like protein</fullName>
    </recommendedName>
</protein>
<evidence type="ECO:0000313" key="9">
    <source>
        <dbReference type="Proteomes" id="UP000000925"/>
    </source>
</evidence>